<feature type="domain" description="IraD/Gp25-like" evidence="1">
    <location>
        <begin position="13"/>
        <end position="82"/>
    </location>
</feature>
<dbReference type="eggNOG" id="COG3628">
    <property type="taxonomic scope" value="Bacteria"/>
</dbReference>
<dbReference type="EMBL" id="JMTB01000011">
    <property type="protein sequence ID" value="KFC13133.1"/>
    <property type="molecule type" value="Genomic_DNA"/>
</dbReference>
<proteinExistence type="predicted"/>
<evidence type="ECO:0000313" key="2">
    <source>
        <dbReference type="EMBL" id="KFC13133.1"/>
    </source>
</evidence>
<organism evidence="2 3">
    <name type="scientific">Trabulsiella guamensis ATCC 49490</name>
    <dbReference type="NCBI Taxonomy" id="1005994"/>
    <lineage>
        <taxon>Bacteria</taxon>
        <taxon>Pseudomonadati</taxon>
        <taxon>Pseudomonadota</taxon>
        <taxon>Gammaproteobacteria</taxon>
        <taxon>Enterobacterales</taxon>
        <taxon>Enterobacteriaceae</taxon>
        <taxon>Trabulsiella</taxon>
    </lineage>
</organism>
<keyword evidence="3" id="KW-1185">Reference proteome</keyword>
<dbReference type="OrthoDB" id="9802846at2"/>
<dbReference type="Proteomes" id="UP000028630">
    <property type="component" value="Unassembled WGS sequence"/>
</dbReference>
<dbReference type="Gene3D" id="3.10.450.40">
    <property type="match status" value="1"/>
</dbReference>
<comment type="caution">
    <text evidence="2">The sequence shown here is derived from an EMBL/GenBank/DDBJ whole genome shotgun (WGS) entry which is preliminary data.</text>
</comment>
<reference evidence="3" key="1">
    <citation type="submission" date="2014-05" db="EMBL/GenBank/DDBJ databases">
        <title>ATOL: Assembling a taxonomically balanced genome-scale reconstruction of the evolutionary history of the Enterobacteriaceae.</title>
        <authorList>
            <person name="Plunkett G. III"/>
            <person name="Neeno-Eckwall E.C."/>
            <person name="Glasner J.D."/>
            <person name="Perna N.T."/>
        </authorList>
    </citation>
    <scope>NUCLEOTIDE SEQUENCE [LARGE SCALE GENOMIC DNA]</scope>
    <source>
        <strain evidence="3">ATCC 49490</strain>
    </source>
</reference>
<evidence type="ECO:0000313" key="3">
    <source>
        <dbReference type="Proteomes" id="UP000028630"/>
    </source>
</evidence>
<accession>A0A085ASD8</accession>
<dbReference type="InterPro" id="IPR007048">
    <property type="entry name" value="IraD/Gp25-like"/>
</dbReference>
<dbReference type="SUPFAM" id="SSF160719">
    <property type="entry name" value="gpW/gp25-like"/>
    <property type="match status" value="1"/>
</dbReference>
<gene>
    <name evidence="2" type="ORF">GTGU_00175</name>
</gene>
<sequence length="119" mass="13305">MIGINAETGRYLSGNEHLQQSVKDILLTPKGTRVLQREYGSDLLKLVDRPQDARLRLQIIRETATALGLWEPRIRLTGVQVSWVQEGVFMVTLTGVNKETNEQIRLEGIAIGKTIAGDH</sequence>
<evidence type="ECO:0000259" key="1">
    <source>
        <dbReference type="Pfam" id="PF04965"/>
    </source>
</evidence>
<name>A0A085ASD8_9ENTR</name>
<protein>
    <submittedName>
        <fullName evidence="2">Phage baseplate assembly protein</fullName>
    </submittedName>
</protein>
<dbReference type="Pfam" id="PF04965">
    <property type="entry name" value="GPW_gp25"/>
    <property type="match status" value="1"/>
</dbReference>
<dbReference type="AlphaFoldDB" id="A0A085ASD8"/>
<dbReference type="RefSeq" id="WP_038153473.1">
    <property type="nucleotide sequence ID" value="NZ_JMTB01000011.1"/>
</dbReference>